<sequence>MRGAPIEVPLVVLSGERRETLFARALPGHDEASRFHMMGPLHALGTLASTRTGFLLERAPGFRGPVADLGREASAHYAQGNAAGFRAWFAGRAASLERNLVRYVGQPSASAAEQLMVPLICLNHMWSSGG</sequence>
<dbReference type="Proteomes" id="UP000242427">
    <property type="component" value="Unassembled WGS sequence"/>
</dbReference>
<gene>
    <name evidence="1" type="ORF">B7P34_01395</name>
</gene>
<dbReference type="EMBL" id="PXWG01000001">
    <property type="protein sequence ID" value="PSJ30682.1"/>
    <property type="molecule type" value="Genomic_DNA"/>
</dbReference>
<accession>A0A9X7PJY9</accession>
<dbReference type="AlphaFoldDB" id="A0A9X7PJY9"/>
<organism evidence="1 2">
    <name type="scientific">Streptosporangium nondiastaticum</name>
    <dbReference type="NCBI Taxonomy" id="35764"/>
    <lineage>
        <taxon>Bacteria</taxon>
        <taxon>Bacillati</taxon>
        <taxon>Actinomycetota</taxon>
        <taxon>Actinomycetes</taxon>
        <taxon>Streptosporangiales</taxon>
        <taxon>Streptosporangiaceae</taxon>
        <taxon>Streptosporangium</taxon>
    </lineage>
</organism>
<keyword evidence="2" id="KW-1185">Reference proteome</keyword>
<protein>
    <submittedName>
        <fullName evidence="1">Uncharacterized protein</fullName>
    </submittedName>
</protein>
<evidence type="ECO:0000313" key="2">
    <source>
        <dbReference type="Proteomes" id="UP000242427"/>
    </source>
</evidence>
<evidence type="ECO:0000313" key="1">
    <source>
        <dbReference type="EMBL" id="PSJ30682.1"/>
    </source>
</evidence>
<proteinExistence type="predicted"/>
<name>A0A9X7PJY9_9ACTN</name>
<reference evidence="1 2" key="1">
    <citation type="submission" date="2018-03" db="EMBL/GenBank/DDBJ databases">
        <title>Chitinolytic properties of Streptosporangium nondiastaticum TBG75A20.</title>
        <authorList>
            <person name="Gayathri V."/>
            <person name="Shiburaj S."/>
        </authorList>
    </citation>
    <scope>NUCLEOTIDE SEQUENCE [LARGE SCALE GENOMIC DNA]</scope>
    <source>
        <strain evidence="1 2">TBG75A20</strain>
    </source>
</reference>
<comment type="caution">
    <text evidence="1">The sequence shown here is derived from an EMBL/GenBank/DDBJ whole genome shotgun (WGS) entry which is preliminary data.</text>
</comment>